<evidence type="ECO:0000313" key="2">
    <source>
        <dbReference type="Proteomes" id="UP001056978"/>
    </source>
</evidence>
<dbReference type="Proteomes" id="UP001056978">
    <property type="component" value="Chromosome 4"/>
</dbReference>
<protein>
    <submittedName>
        <fullName evidence="1">Uncharacterized protein</fullName>
    </submittedName>
</protein>
<sequence>MEQKIKLLLFIKIFTFILLCWACHFYIYMNTLNSSLDASYNYRRKIYLRTYRLLSKCKRDKYSNIVCLKEEIQNNRVSENKYIPYDMKKDLGKKKQSLACSRKFLGYHKQDINNKFCILETKKYSILEKKIFKELDYEGFLKNNKTISDKLYKKILCKKYGLRLFLPLLVFLLLLSLIIVDLTFPSNYNKGLWGTLGVLDNLKEWLDMKKWLESIVGFLKNYMPKLSSCENLANGTHEICFLLPLFRVIIYVIPSVILGVTIVLSIFYYHKKVKKYEKIKFRKR</sequence>
<gene>
    <name evidence="1" type="ORF">MKS88_001255</name>
</gene>
<comment type="caution">
    <text evidence="1">The sequence shown here is derived from an EMBL/GenBank/DDBJ whole genome shotgun (WGS) entry which is preliminary data.</text>
</comment>
<accession>A0ACB9YFP9</accession>
<evidence type="ECO:0000313" key="1">
    <source>
        <dbReference type="EMBL" id="KAI4840527.1"/>
    </source>
</evidence>
<organism evidence="1 2">
    <name type="scientific">Plasmodium brasilianum</name>
    <dbReference type="NCBI Taxonomy" id="5824"/>
    <lineage>
        <taxon>Eukaryota</taxon>
        <taxon>Sar</taxon>
        <taxon>Alveolata</taxon>
        <taxon>Apicomplexa</taxon>
        <taxon>Aconoidasida</taxon>
        <taxon>Haemosporida</taxon>
        <taxon>Plasmodiidae</taxon>
        <taxon>Plasmodium</taxon>
        <taxon>Plasmodium (Plasmodium)</taxon>
    </lineage>
</organism>
<keyword evidence="2" id="KW-1185">Reference proteome</keyword>
<dbReference type="EMBL" id="CM043772">
    <property type="protein sequence ID" value="KAI4840527.1"/>
    <property type="molecule type" value="Genomic_DNA"/>
</dbReference>
<proteinExistence type="predicted"/>
<name>A0ACB9YFP9_PLABR</name>
<reference evidence="1" key="1">
    <citation type="submission" date="2022-06" db="EMBL/GenBank/DDBJ databases">
        <title>The First Complete Genome of the Simian Malaria Parasite Plasmodium brasilianum.</title>
        <authorList>
            <person name="Bajic M."/>
            <person name="Ravishankar S."/>
        </authorList>
    </citation>
    <scope>NUCLEOTIDE SEQUENCE</scope>
    <source>
        <strain evidence="1">Bolivian I</strain>
    </source>
</reference>